<gene>
    <name evidence="1" type="ORF">PCLFYP37_00278</name>
</gene>
<accession>A0A6N3FWU4</accession>
<reference evidence="1" key="1">
    <citation type="submission" date="2019-11" db="EMBL/GenBank/DDBJ databases">
        <authorList>
            <person name="Feng L."/>
        </authorList>
    </citation>
    <scope>NUCLEOTIDE SEQUENCE</scope>
    <source>
        <strain evidence="1">PclaraLFYP37</strain>
    </source>
</reference>
<evidence type="ECO:0000313" key="1">
    <source>
        <dbReference type="EMBL" id="VYU56887.1"/>
    </source>
</evidence>
<dbReference type="AlphaFoldDB" id="A0A6N3FWU4"/>
<organism evidence="1">
    <name type="scientific">Paraprevotella clara</name>
    <dbReference type="NCBI Taxonomy" id="454154"/>
    <lineage>
        <taxon>Bacteria</taxon>
        <taxon>Pseudomonadati</taxon>
        <taxon>Bacteroidota</taxon>
        <taxon>Bacteroidia</taxon>
        <taxon>Bacteroidales</taxon>
        <taxon>Prevotellaceae</taxon>
        <taxon>Paraprevotella</taxon>
    </lineage>
</organism>
<dbReference type="EMBL" id="CACRUT010000023">
    <property type="protein sequence ID" value="VYU56887.1"/>
    <property type="molecule type" value="Genomic_DNA"/>
</dbReference>
<sequence>MYFLRPPLTEAAHCYKNKPRAKLSHEAEKTIKKDLSESRESFSAIFVLGQVHLRQSDLKTAKMAEKI</sequence>
<proteinExistence type="predicted"/>
<protein>
    <submittedName>
        <fullName evidence="1">Uncharacterized protein</fullName>
    </submittedName>
</protein>
<name>A0A6N3FWU4_9BACT</name>